<dbReference type="Pfam" id="PF00885">
    <property type="entry name" value="DMRL_synthase"/>
    <property type="match status" value="1"/>
</dbReference>
<evidence type="ECO:0000256" key="3">
    <source>
        <dbReference type="ARBA" id="ARBA00012664"/>
    </source>
</evidence>
<gene>
    <name evidence="7 8" type="primary">ribH</name>
    <name evidence="8" type="ORF">OG579_01910</name>
</gene>
<evidence type="ECO:0000256" key="7">
    <source>
        <dbReference type="HAMAP-Rule" id="MF_00178"/>
    </source>
</evidence>
<dbReference type="Gene3D" id="3.40.50.960">
    <property type="entry name" value="Lumazine/riboflavin synthase"/>
    <property type="match status" value="1"/>
</dbReference>
<name>A0AAU4K3L5_9NOCA</name>
<feature type="binding site" evidence="7">
    <location>
        <begin position="80"/>
        <end position="82"/>
    </location>
    <ligand>
        <name>5-amino-6-(D-ribitylamino)uracil</name>
        <dbReference type="ChEBI" id="CHEBI:15934"/>
    </ligand>
</feature>
<dbReference type="CDD" id="cd09209">
    <property type="entry name" value="Lumazine_synthase-I"/>
    <property type="match status" value="1"/>
</dbReference>
<dbReference type="InterPro" id="IPR034964">
    <property type="entry name" value="LS"/>
</dbReference>
<dbReference type="PANTHER" id="PTHR21058:SF0">
    <property type="entry name" value="6,7-DIMETHYL-8-RIBITYLLUMAZINE SYNTHASE"/>
    <property type="match status" value="1"/>
</dbReference>
<organism evidence="8 9">
    <name type="scientific">Williamsia herbipolensis</name>
    <dbReference type="NCBI Taxonomy" id="1603258"/>
    <lineage>
        <taxon>Bacteria</taxon>
        <taxon>Bacillati</taxon>
        <taxon>Actinomycetota</taxon>
        <taxon>Actinomycetes</taxon>
        <taxon>Mycobacteriales</taxon>
        <taxon>Nocardiaceae</taxon>
        <taxon>Williamsia</taxon>
    </lineage>
</organism>
<evidence type="ECO:0000256" key="6">
    <source>
        <dbReference type="ARBA" id="ARBA00048785"/>
    </source>
</evidence>
<comment type="function">
    <text evidence="7">Catalyzes the formation of 6,7-dimethyl-8-ribityllumazine by condensation of 5-amino-6-(D-ribitylamino)uracil with 3,4-dihydroxy-2-butanone 4-phosphate. This is the penultimate step in the biosynthesis of riboflavin.</text>
</comment>
<dbReference type="NCBIfam" id="TIGR00114">
    <property type="entry name" value="lumazine-synth"/>
    <property type="match status" value="1"/>
</dbReference>
<keyword evidence="4 7" id="KW-0686">Riboflavin biosynthesis</keyword>
<sequence>MSGAGEPVVELGAATGLTLAIAASQWHEQICTALLDGALRVAADADIPEPTVVRVAGAIELPVVVQALARTHDAVVALGVVIRGETPHFEYVCDAVTAGLTRVSLDESTPVGNGVLTVLTEEQALARAGLPDSGEDKGAQATTAALASAITLRELSRLDAR</sequence>
<proteinExistence type="inferred from homology"/>
<feature type="binding site" evidence="7">
    <location>
        <position position="127"/>
    </location>
    <ligand>
        <name>(2S)-2-hydroxy-3-oxobutyl phosphate</name>
        <dbReference type="ChEBI" id="CHEBI:58830"/>
    </ligand>
</feature>
<dbReference type="Proteomes" id="UP001432128">
    <property type="component" value="Chromosome"/>
</dbReference>
<feature type="binding site" evidence="7">
    <location>
        <begin position="85"/>
        <end position="86"/>
    </location>
    <ligand>
        <name>(2S)-2-hydroxy-3-oxobutyl phosphate</name>
        <dbReference type="ChEBI" id="CHEBI:58830"/>
    </ligand>
</feature>
<reference evidence="8 9" key="1">
    <citation type="submission" date="2022-10" db="EMBL/GenBank/DDBJ databases">
        <title>The complete genomes of actinobacterial strains from the NBC collection.</title>
        <authorList>
            <person name="Joergensen T.S."/>
            <person name="Alvarez Arevalo M."/>
            <person name="Sterndorff E.B."/>
            <person name="Faurdal D."/>
            <person name="Vuksanovic O."/>
            <person name="Mourched A.-S."/>
            <person name="Charusanti P."/>
            <person name="Shaw S."/>
            <person name="Blin K."/>
            <person name="Weber T."/>
        </authorList>
    </citation>
    <scope>NUCLEOTIDE SEQUENCE [LARGE SCALE GENOMIC DNA]</scope>
    <source>
        <strain evidence="8 9">NBC_00319</strain>
    </source>
</reference>
<dbReference type="GO" id="GO:0005829">
    <property type="term" value="C:cytosol"/>
    <property type="evidence" value="ECO:0007669"/>
    <property type="project" value="TreeGrafter"/>
</dbReference>
<evidence type="ECO:0000256" key="4">
    <source>
        <dbReference type="ARBA" id="ARBA00022619"/>
    </source>
</evidence>
<feature type="active site" description="Proton donor" evidence="7">
    <location>
        <position position="88"/>
    </location>
</feature>
<dbReference type="EMBL" id="CP108021">
    <property type="protein sequence ID" value="WUM20618.1"/>
    <property type="molecule type" value="Genomic_DNA"/>
</dbReference>
<comment type="similarity">
    <text evidence="2 7">Belongs to the DMRL synthase family.</text>
</comment>
<dbReference type="GO" id="GO:0009349">
    <property type="term" value="C:riboflavin synthase complex"/>
    <property type="evidence" value="ECO:0007669"/>
    <property type="project" value="UniProtKB-UniRule"/>
</dbReference>
<accession>A0AAU4K3L5</accession>
<dbReference type="InterPro" id="IPR002180">
    <property type="entry name" value="LS/RS"/>
</dbReference>
<evidence type="ECO:0000256" key="1">
    <source>
        <dbReference type="ARBA" id="ARBA00004917"/>
    </source>
</evidence>
<dbReference type="AlphaFoldDB" id="A0AAU4K3L5"/>
<keyword evidence="9" id="KW-1185">Reference proteome</keyword>
<dbReference type="EC" id="2.5.1.78" evidence="3 7"/>
<dbReference type="InterPro" id="IPR036467">
    <property type="entry name" value="LS/RS_sf"/>
</dbReference>
<evidence type="ECO:0000313" key="8">
    <source>
        <dbReference type="EMBL" id="WUM20618.1"/>
    </source>
</evidence>
<dbReference type="RefSeq" id="WP_045822686.1">
    <property type="nucleotide sequence ID" value="NZ_CP108021.1"/>
</dbReference>
<protein>
    <recommendedName>
        <fullName evidence="3 7">6,7-dimethyl-8-ribityllumazine synthase</fullName>
        <shortName evidence="7">DMRL synthase</shortName>
        <shortName evidence="7">LS</shortName>
        <shortName evidence="7">Lumazine synthase</shortName>
        <ecNumber evidence="3 7">2.5.1.78</ecNumber>
    </recommendedName>
</protein>
<dbReference type="PANTHER" id="PTHR21058">
    <property type="entry name" value="6,7-DIMETHYL-8-RIBITYLLUMAZINE SYNTHASE DMRL SYNTHASE LUMAZINE SYNTHASE"/>
    <property type="match status" value="1"/>
</dbReference>
<evidence type="ECO:0000256" key="2">
    <source>
        <dbReference type="ARBA" id="ARBA00007424"/>
    </source>
</evidence>
<dbReference type="GO" id="GO:0009231">
    <property type="term" value="P:riboflavin biosynthetic process"/>
    <property type="evidence" value="ECO:0007669"/>
    <property type="project" value="UniProtKB-UniRule"/>
</dbReference>
<dbReference type="HAMAP" id="MF_00178">
    <property type="entry name" value="Lumazine_synth"/>
    <property type="match status" value="1"/>
</dbReference>
<dbReference type="GO" id="GO:0000906">
    <property type="term" value="F:6,7-dimethyl-8-ribityllumazine synthase activity"/>
    <property type="evidence" value="ECO:0007669"/>
    <property type="project" value="UniProtKB-UniRule"/>
</dbReference>
<dbReference type="KEGG" id="whr:OG579_01910"/>
<keyword evidence="5 7" id="KW-0808">Transferase</keyword>
<evidence type="ECO:0000313" key="9">
    <source>
        <dbReference type="Proteomes" id="UP001432128"/>
    </source>
</evidence>
<feature type="binding site" evidence="7">
    <location>
        <begin position="58"/>
        <end position="60"/>
    </location>
    <ligand>
        <name>5-amino-6-(D-ribitylamino)uracil</name>
        <dbReference type="ChEBI" id="CHEBI:15934"/>
    </ligand>
</feature>
<dbReference type="SUPFAM" id="SSF52121">
    <property type="entry name" value="Lumazine synthase"/>
    <property type="match status" value="1"/>
</dbReference>
<evidence type="ECO:0000256" key="5">
    <source>
        <dbReference type="ARBA" id="ARBA00022679"/>
    </source>
</evidence>
<feature type="binding site" evidence="7">
    <location>
        <position position="26"/>
    </location>
    <ligand>
        <name>5-amino-6-(D-ribitylamino)uracil</name>
        <dbReference type="ChEBI" id="CHEBI:15934"/>
    </ligand>
</feature>
<comment type="pathway">
    <text evidence="1 7">Cofactor biosynthesis; riboflavin biosynthesis; riboflavin from 2-hydroxy-3-oxobutyl phosphate and 5-amino-6-(D-ribitylamino)uracil: step 1/2.</text>
</comment>
<feature type="binding site" evidence="7">
    <location>
        <position position="113"/>
    </location>
    <ligand>
        <name>5-amino-6-(D-ribitylamino)uracil</name>
        <dbReference type="ChEBI" id="CHEBI:15934"/>
    </ligand>
</feature>
<comment type="catalytic activity">
    <reaction evidence="6 7">
        <text>(2S)-2-hydroxy-3-oxobutyl phosphate + 5-amino-6-(D-ribitylamino)uracil = 6,7-dimethyl-8-(1-D-ribityl)lumazine + phosphate + 2 H2O + H(+)</text>
        <dbReference type="Rhea" id="RHEA:26152"/>
        <dbReference type="ChEBI" id="CHEBI:15377"/>
        <dbReference type="ChEBI" id="CHEBI:15378"/>
        <dbReference type="ChEBI" id="CHEBI:15934"/>
        <dbReference type="ChEBI" id="CHEBI:43474"/>
        <dbReference type="ChEBI" id="CHEBI:58201"/>
        <dbReference type="ChEBI" id="CHEBI:58830"/>
        <dbReference type="EC" id="2.5.1.78"/>
    </reaction>
</comment>